<dbReference type="PANTHER" id="PTHR11785:SF512">
    <property type="entry name" value="SOBREMESA, ISOFORM B"/>
    <property type="match status" value="1"/>
</dbReference>
<keyword evidence="8" id="KW-1185">Reference proteome</keyword>
<dbReference type="EMBL" id="BAABQM010000002">
    <property type="protein sequence ID" value="GAA5414581.1"/>
    <property type="molecule type" value="Genomic_DNA"/>
</dbReference>
<reference evidence="7" key="1">
    <citation type="submission" date="2024-02" db="EMBL/GenBank/DDBJ databases">
        <title>Draft genome sequence of new strains in genus Ureaplasma.</title>
        <authorList>
            <person name="Nakajima Y."/>
            <person name="Segawa T."/>
        </authorList>
    </citation>
    <scope>NUCLEOTIDE SEQUENCE [LARGE SCALE GENOMIC DNA]</scope>
    <source>
        <strain evidence="7">OM1</strain>
    </source>
</reference>
<dbReference type="InterPro" id="IPR002293">
    <property type="entry name" value="AA/rel_permease1"/>
</dbReference>
<protein>
    <submittedName>
        <fullName evidence="7">APC family permease</fullName>
    </submittedName>
</protein>
<feature type="transmembrane region" description="Helical" evidence="6">
    <location>
        <begin position="428"/>
        <end position="453"/>
    </location>
</feature>
<dbReference type="PIRSF" id="PIRSF006060">
    <property type="entry name" value="AA_transporter"/>
    <property type="match status" value="1"/>
</dbReference>
<feature type="transmembrane region" description="Helical" evidence="6">
    <location>
        <begin position="516"/>
        <end position="539"/>
    </location>
</feature>
<feature type="coiled-coil region" evidence="5">
    <location>
        <begin position="542"/>
        <end position="579"/>
    </location>
</feature>
<evidence type="ECO:0000256" key="6">
    <source>
        <dbReference type="SAM" id="Phobius"/>
    </source>
</evidence>
<evidence type="ECO:0000256" key="2">
    <source>
        <dbReference type="ARBA" id="ARBA00022692"/>
    </source>
</evidence>
<keyword evidence="5" id="KW-0175">Coiled coil</keyword>
<keyword evidence="2 6" id="KW-0812">Transmembrane</keyword>
<dbReference type="RefSeq" id="WP_353289747.1">
    <property type="nucleotide sequence ID" value="NZ_BAABQM010000002.1"/>
</dbReference>
<dbReference type="Pfam" id="PF13520">
    <property type="entry name" value="AA_permease_2"/>
    <property type="match status" value="1"/>
</dbReference>
<feature type="transmembrane region" description="Helical" evidence="6">
    <location>
        <begin position="287"/>
        <end position="311"/>
    </location>
</feature>
<feature type="transmembrane region" description="Helical" evidence="6">
    <location>
        <begin position="161"/>
        <end position="183"/>
    </location>
</feature>
<evidence type="ECO:0000313" key="8">
    <source>
        <dbReference type="Proteomes" id="UP001449582"/>
    </source>
</evidence>
<feature type="transmembrane region" description="Helical" evidence="6">
    <location>
        <begin position="382"/>
        <end position="402"/>
    </location>
</feature>
<dbReference type="PANTHER" id="PTHR11785">
    <property type="entry name" value="AMINO ACID TRANSPORTER"/>
    <property type="match status" value="1"/>
</dbReference>
<evidence type="ECO:0000256" key="1">
    <source>
        <dbReference type="ARBA" id="ARBA00004141"/>
    </source>
</evidence>
<feature type="transmembrane region" description="Helical" evidence="6">
    <location>
        <begin position="25"/>
        <end position="45"/>
    </location>
</feature>
<dbReference type="InterPro" id="IPR050598">
    <property type="entry name" value="AminoAcid_Transporter"/>
</dbReference>
<dbReference type="Proteomes" id="UP001449582">
    <property type="component" value="Unassembled WGS sequence"/>
</dbReference>
<feature type="transmembrane region" description="Helical" evidence="6">
    <location>
        <begin position="57"/>
        <end position="83"/>
    </location>
</feature>
<keyword evidence="4 6" id="KW-0472">Membrane</keyword>
<evidence type="ECO:0000256" key="5">
    <source>
        <dbReference type="SAM" id="Coils"/>
    </source>
</evidence>
<feature type="transmembrane region" description="Helical" evidence="6">
    <location>
        <begin position="255"/>
        <end position="275"/>
    </location>
</feature>
<name>A0ABP9U9Q1_9BACT</name>
<feature type="transmembrane region" description="Helical" evidence="6">
    <location>
        <begin position="331"/>
        <end position="352"/>
    </location>
</feature>
<comment type="caution">
    <text evidence="7">The sequence shown here is derived from an EMBL/GenBank/DDBJ whole genome shotgun (WGS) entry which is preliminary data.</text>
</comment>
<comment type="subcellular location">
    <subcellularLocation>
        <location evidence="1">Membrane</location>
        <topology evidence="1">Multi-pass membrane protein</topology>
    </subcellularLocation>
</comment>
<gene>
    <name evidence="7" type="ORF">UREOM_2920</name>
</gene>
<evidence type="ECO:0000313" key="7">
    <source>
        <dbReference type="EMBL" id="GAA5414581.1"/>
    </source>
</evidence>
<keyword evidence="3 6" id="KW-1133">Transmembrane helix</keyword>
<proteinExistence type="predicted"/>
<feature type="transmembrane region" description="Helical" evidence="6">
    <location>
        <begin position="104"/>
        <end position="130"/>
    </location>
</feature>
<evidence type="ECO:0000256" key="3">
    <source>
        <dbReference type="ARBA" id="ARBA00022989"/>
    </source>
</evidence>
<feature type="transmembrane region" description="Helical" evidence="6">
    <location>
        <begin position="473"/>
        <end position="504"/>
    </location>
</feature>
<sequence>MKKIKSQRMTNANEVQVTTSTPKKIGYFAALLMVMGSSIGSGIFFKSSVVMGNEQNNIIMSLICWIVAAITVVAIALAIVDVAAQAKKDDRGFLSWVKRFNGLFLYRASKNVFCFFTIPIKFFGSTAFFFESLQSGLAFIGSRWENGQIVLSQFGQQVCNIHWWVILIVSLSINIWLIIMNAFSLKAGSVTNKIIMYIKFVPLIFAFLIGFIILGVNGGLPPANHWWVDTKPQPPATVVNHVVQPQKFYAFNPGIGLTLSLSAIFFAYDGFYVAAGMQNQMKEPKKISSALLVGLLIITGIYLLIALSLTFGANGGEWEEVSEFFCKHNLSWIYSIIAILLSFGILGITNGYSMWGVRLYSLLIEEGEIPFSKWLRKIKKPWSGAIFILSFALLLVVVFNVVGSLCYDVGGPQVVAGNGYLLQEVTNLYNFCNLITTWQAMFSFTFIVLAILVSTHKKLKNKNRRSVKDIVSIISGIFAGIVIFIVMVFLILQPCINLALTIAANKAHPHDKPASIINNVSLIAVLLFALSICFIPSFFEWKNKTNQKIYKLENEKITLEHEKERLLELKNELLNRQQAK</sequence>
<evidence type="ECO:0000256" key="4">
    <source>
        <dbReference type="ARBA" id="ARBA00023136"/>
    </source>
</evidence>
<feature type="transmembrane region" description="Helical" evidence="6">
    <location>
        <begin position="195"/>
        <end position="216"/>
    </location>
</feature>
<dbReference type="Gene3D" id="1.20.1740.10">
    <property type="entry name" value="Amino acid/polyamine transporter I"/>
    <property type="match status" value="1"/>
</dbReference>
<organism evidence="7 8">
    <name type="scientific">Ureaplasma ceti</name>
    <dbReference type="NCBI Taxonomy" id="3119530"/>
    <lineage>
        <taxon>Bacteria</taxon>
        <taxon>Bacillati</taxon>
        <taxon>Mycoplasmatota</taxon>
        <taxon>Mycoplasmoidales</taxon>
        <taxon>Mycoplasmoidaceae</taxon>
        <taxon>Ureaplasma</taxon>
    </lineage>
</organism>
<accession>A0ABP9U9Q1</accession>